<evidence type="ECO:0000256" key="9">
    <source>
        <dbReference type="ARBA" id="ARBA00031996"/>
    </source>
</evidence>
<evidence type="ECO:0000256" key="7">
    <source>
        <dbReference type="ARBA" id="ARBA00023191"/>
    </source>
</evidence>
<sequence>MIREAAKSMINKQLSQSAALAMIGADRPSQFTDIIPASATNFLFSVGCHYKVEDVYLAAFLRLGITLPEEQNKAVLKRQIEFMAGRYCAQQALYAFGVKPPVMVPVNKDRSPHWPDGIVGAITHSDHLALAVVAAKKNVTALGIDLEKEIATTVARDIAKQIISLTEQNNCAKWGCPFNWFLTLAFSAKESLYKALYPHVKQFFGFETAELIELNTLEQSFRLQLTEDLSVNYKAGDCFRGMYSYQEGFVCTLIMCINSG</sequence>
<dbReference type="GO" id="GO:0016740">
    <property type="term" value="F:transferase activity"/>
    <property type="evidence" value="ECO:0007669"/>
    <property type="project" value="UniProtKB-KW"/>
</dbReference>
<gene>
    <name evidence="14" type="ORF">KCG35_08645</name>
</gene>
<dbReference type="InterPro" id="IPR008278">
    <property type="entry name" value="4-PPantetheinyl_Trfase_dom"/>
</dbReference>
<dbReference type="PANTHER" id="PTHR38096:SF1">
    <property type="entry name" value="ENTEROBACTIN SYNTHASE COMPONENT D"/>
    <property type="match status" value="1"/>
</dbReference>
<comment type="similarity">
    <text evidence="3">Belongs to the P-Pant transferase superfamily. EntD family.</text>
</comment>
<accession>A0ABS5ZAN3</accession>
<evidence type="ECO:0000256" key="11">
    <source>
        <dbReference type="ARBA" id="ARBA00049191"/>
    </source>
</evidence>
<evidence type="ECO:0000256" key="4">
    <source>
        <dbReference type="ARBA" id="ARBA00011503"/>
    </source>
</evidence>
<dbReference type="InterPro" id="IPR003542">
    <property type="entry name" value="Enbac_synth_compD-like"/>
</dbReference>
<evidence type="ECO:0000256" key="1">
    <source>
        <dbReference type="ARBA" id="ARBA00003937"/>
    </source>
</evidence>
<dbReference type="PANTHER" id="PTHR38096">
    <property type="entry name" value="ENTEROBACTIN SYNTHASE COMPONENT D"/>
    <property type="match status" value="1"/>
</dbReference>
<evidence type="ECO:0000313" key="15">
    <source>
        <dbReference type="Proteomes" id="UP000690515"/>
    </source>
</evidence>
<comment type="function">
    <text evidence="1">Involved in the biosynthesis of the siderophore enterobactin (enterochelin), which is a macrocyclic trimeric lactone of N-(2,3-dihydroxybenzoyl)-serine. The serine trilactone serves as a scaffolding for the three catechol functionalities that provide hexadentate coordination for the tightly ligated iron(2+) atoms. Plays an essential role in the assembly of the enterobactin by catalyzing the transfer of the 4'-phosphopantetheine (Ppant) moiety from coenzyme A to the apo-domains of both EntB (ArCP domain) and EntF (PCP domain) to yield their holo-forms which make them competent for the activation of 2,3-dihydroxybenzoate (DHB) and L-serine, respectively.</text>
</comment>
<evidence type="ECO:0000256" key="2">
    <source>
        <dbReference type="ARBA" id="ARBA00004993"/>
    </source>
</evidence>
<evidence type="ECO:0000256" key="8">
    <source>
        <dbReference type="ARBA" id="ARBA00029894"/>
    </source>
</evidence>
<comment type="pathway">
    <text evidence="2">Siderophore biosynthesis; enterobactin biosynthesis.</text>
</comment>
<comment type="catalytic activity">
    <reaction evidence="11">
        <text>apo-[peptidyl-carrier protein] + CoA = holo-[peptidyl-carrier protein] + adenosine 3',5'-bisphosphate + H(+)</text>
        <dbReference type="Rhea" id="RHEA:46228"/>
        <dbReference type="Rhea" id="RHEA-COMP:11479"/>
        <dbReference type="Rhea" id="RHEA-COMP:11480"/>
        <dbReference type="ChEBI" id="CHEBI:15378"/>
        <dbReference type="ChEBI" id="CHEBI:29999"/>
        <dbReference type="ChEBI" id="CHEBI:57287"/>
        <dbReference type="ChEBI" id="CHEBI:58343"/>
        <dbReference type="ChEBI" id="CHEBI:64479"/>
    </reaction>
</comment>
<evidence type="ECO:0000313" key="14">
    <source>
        <dbReference type="EMBL" id="MBU2711126.1"/>
    </source>
</evidence>
<keyword evidence="15" id="KW-1185">Reference proteome</keyword>
<dbReference type="SUPFAM" id="SSF56214">
    <property type="entry name" value="4'-phosphopantetheinyl transferase"/>
    <property type="match status" value="1"/>
</dbReference>
<proteinExistence type="inferred from homology"/>
<dbReference type="Proteomes" id="UP000690515">
    <property type="component" value="Unassembled WGS sequence"/>
</dbReference>
<keyword evidence="7" id="KW-0259">Enterobactin biosynthesis</keyword>
<comment type="catalytic activity">
    <reaction evidence="10">
        <text>apo-[aryl-carrier protein] + CoA = holo-[aryl-carrier protein] + adenosine 3',5'-bisphosphate + H(+)</text>
        <dbReference type="Rhea" id="RHEA:48404"/>
        <dbReference type="Rhea" id="RHEA-COMP:15903"/>
        <dbReference type="Rhea" id="RHEA-COMP:17557"/>
        <dbReference type="ChEBI" id="CHEBI:15378"/>
        <dbReference type="ChEBI" id="CHEBI:29999"/>
        <dbReference type="ChEBI" id="CHEBI:57287"/>
        <dbReference type="ChEBI" id="CHEBI:58343"/>
        <dbReference type="ChEBI" id="CHEBI:64479"/>
    </reaction>
</comment>
<keyword evidence="6 14" id="KW-0808">Transferase</keyword>
<dbReference type="EMBL" id="JAGSOY010000015">
    <property type="protein sequence ID" value="MBU2711126.1"/>
    <property type="molecule type" value="Genomic_DNA"/>
</dbReference>
<evidence type="ECO:0000259" key="12">
    <source>
        <dbReference type="Pfam" id="PF01648"/>
    </source>
</evidence>
<protein>
    <recommendedName>
        <fullName evidence="5">Enterobactin synthase component D</fullName>
    </recommendedName>
    <alternativeName>
        <fullName evidence="8">4'-phosphopantetheinyl transferase EntD</fullName>
    </alternativeName>
    <alternativeName>
        <fullName evidence="9">Enterochelin synthase D</fullName>
    </alternativeName>
</protein>
<reference evidence="14 15" key="1">
    <citation type="submission" date="2021-04" db="EMBL/GenBank/DDBJ databases">
        <authorList>
            <person name="Pira H."/>
            <person name="Risdian C."/>
            <person name="Wink J."/>
        </authorList>
    </citation>
    <scope>NUCLEOTIDE SEQUENCE [LARGE SCALE GENOMIC DNA]</scope>
    <source>
        <strain evidence="14 15">WH53</strain>
    </source>
</reference>
<dbReference type="InterPro" id="IPR037143">
    <property type="entry name" value="4-PPantetheinyl_Trfase_dom_sf"/>
</dbReference>
<name>A0ABS5ZAN3_9GAMM</name>
<comment type="subunit">
    <text evidence="4">EntB, EntD, EntE, and EntF form a multienzyme complex called enterobactin synthase.</text>
</comment>
<dbReference type="InterPro" id="IPR041354">
    <property type="entry name" value="4PPT_N"/>
</dbReference>
<dbReference type="Pfam" id="PF17837">
    <property type="entry name" value="4PPT_N"/>
    <property type="match status" value="1"/>
</dbReference>
<comment type="caution">
    <text evidence="14">The sequence shown here is derived from an EMBL/GenBank/DDBJ whole genome shotgun (WGS) entry which is preliminary data.</text>
</comment>
<evidence type="ECO:0000259" key="13">
    <source>
        <dbReference type="Pfam" id="PF17837"/>
    </source>
</evidence>
<organism evidence="14 15">
    <name type="scientific">Zooshikella harenae</name>
    <dbReference type="NCBI Taxonomy" id="2827238"/>
    <lineage>
        <taxon>Bacteria</taxon>
        <taxon>Pseudomonadati</taxon>
        <taxon>Pseudomonadota</taxon>
        <taxon>Gammaproteobacteria</taxon>
        <taxon>Oceanospirillales</taxon>
        <taxon>Zooshikellaceae</taxon>
        <taxon>Zooshikella</taxon>
    </lineage>
</organism>
<feature type="domain" description="4'-phosphopantetheinyl transferase N-terminal" evidence="13">
    <location>
        <begin position="69"/>
        <end position="134"/>
    </location>
</feature>
<evidence type="ECO:0000256" key="6">
    <source>
        <dbReference type="ARBA" id="ARBA00022679"/>
    </source>
</evidence>
<evidence type="ECO:0000256" key="10">
    <source>
        <dbReference type="ARBA" id="ARBA00049176"/>
    </source>
</evidence>
<dbReference type="RefSeq" id="WP_215819287.1">
    <property type="nucleotide sequence ID" value="NZ_JAGSOY010000015.1"/>
</dbReference>
<dbReference type="PRINTS" id="PR01399">
    <property type="entry name" value="ENTSNTHTASED"/>
</dbReference>
<evidence type="ECO:0000256" key="5">
    <source>
        <dbReference type="ARBA" id="ARBA00019087"/>
    </source>
</evidence>
<dbReference type="Pfam" id="PF01648">
    <property type="entry name" value="ACPS"/>
    <property type="match status" value="1"/>
</dbReference>
<feature type="domain" description="4'-phosphopantetheinyl transferase" evidence="12">
    <location>
        <begin position="142"/>
        <end position="230"/>
    </location>
</feature>
<evidence type="ECO:0000256" key="3">
    <source>
        <dbReference type="ARBA" id="ARBA00008342"/>
    </source>
</evidence>